<dbReference type="Pfam" id="PF12997">
    <property type="entry name" value="DUF3881"/>
    <property type="match status" value="1"/>
</dbReference>
<proteinExistence type="predicted"/>
<reference evidence="1" key="1">
    <citation type="submission" date="2020-10" db="EMBL/GenBank/DDBJ databases">
        <authorList>
            <person name="Gilroy R."/>
        </authorList>
    </citation>
    <scope>NUCLEOTIDE SEQUENCE</scope>
    <source>
        <strain evidence="1">ChiW13-3771</strain>
    </source>
</reference>
<dbReference type="EMBL" id="DVHN01000114">
    <property type="protein sequence ID" value="HIR89051.1"/>
    <property type="molecule type" value="Genomic_DNA"/>
</dbReference>
<gene>
    <name evidence="1" type="ORF">IAC96_08890</name>
</gene>
<protein>
    <submittedName>
        <fullName evidence="1">DUF3881 family protein</fullName>
    </submittedName>
</protein>
<name>A0A9D1EFH5_9FIRM</name>
<evidence type="ECO:0000313" key="2">
    <source>
        <dbReference type="Proteomes" id="UP000824201"/>
    </source>
</evidence>
<evidence type="ECO:0000313" key="1">
    <source>
        <dbReference type="EMBL" id="HIR89051.1"/>
    </source>
</evidence>
<dbReference type="Proteomes" id="UP000824201">
    <property type="component" value="Unassembled WGS sequence"/>
</dbReference>
<reference evidence="1" key="2">
    <citation type="journal article" date="2021" name="PeerJ">
        <title>Extensive microbial diversity within the chicken gut microbiome revealed by metagenomics and culture.</title>
        <authorList>
            <person name="Gilroy R."/>
            <person name="Ravi A."/>
            <person name="Getino M."/>
            <person name="Pursley I."/>
            <person name="Horton D.L."/>
            <person name="Alikhan N.F."/>
            <person name="Baker D."/>
            <person name="Gharbi K."/>
            <person name="Hall N."/>
            <person name="Watson M."/>
            <person name="Adriaenssens E.M."/>
            <person name="Foster-Nyarko E."/>
            <person name="Jarju S."/>
            <person name="Secka A."/>
            <person name="Antonio M."/>
            <person name="Oren A."/>
            <person name="Chaudhuri R.R."/>
            <person name="La Ragione R."/>
            <person name="Hildebrand F."/>
            <person name="Pallen M.J."/>
        </authorList>
    </citation>
    <scope>NUCLEOTIDE SEQUENCE</scope>
    <source>
        <strain evidence="1">ChiW13-3771</strain>
    </source>
</reference>
<comment type="caution">
    <text evidence="1">The sequence shown here is derived from an EMBL/GenBank/DDBJ whole genome shotgun (WGS) entry which is preliminary data.</text>
</comment>
<dbReference type="InterPro" id="IPR024541">
    <property type="entry name" value="DUF3881"/>
</dbReference>
<dbReference type="AlphaFoldDB" id="A0A9D1EFH5"/>
<organism evidence="1 2">
    <name type="scientific">Candidatus Fimimorpha faecalis</name>
    <dbReference type="NCBI Taxonomy" id="2840824"/>
    <lineage>
        <taxon>Bacteria</taxon>
        <taxon>Bacillati</taxon>
        <taxon>Bacillota</taxon>
        <taxon>Clostridia</taxon>
        <taxon>Eubacteriales</taxon>
        <taxon>Candidatus Fimimorpha</taxon>
    </lineage>
</organism>
<accession>A0A9D1EFH5</accession>
<sequence>MHSFLRSIGFRSYVKKREVEQVLKNIIANPDEKVIVPFDDDNNITVLRKATATDMGIILYGETDEDGQFQMEYYYPYLYSEQVSTTVECTLKKQGGRESYAGLCEDYHVGVSLIFYLTNVIEMHKEKLRRRAVPKVEGVQLAALAESGKILLPVAKTKKQAQDSWNQFQDRTRLIEQARNGDDKAINILTMQEVKLCENIKKQIEVKKVDIYTLVDSFFMPTGVECDNYSIMGDIEDVRIVKNQLTGENVYNLLVNCNHIRFHVAVQQEDLMGIPAPGRRFKGKVWMQGRALFERVTPELA</sequence>